<feature type="transmembrane region" description="Helical" evidence="2">
    <location>
        <begin position="598"/>
        <end position="616"/>
    </location>
</feature>
<feature type="region of interest" description="Disordered" evidence="1">
    <location>
        <begin position="568"/>
        <end position="587"/>
    </location>
</feature>
<feature type="region of interest" description="Disordered" evidence="1">
    <location>
        <begin position="437"/>
        <end position="533"/>
    </location>
</feature>
<name>A0AAW0F614_9TRYP</name>
<dbReference type="EMBL" id="JAECZO010000023">
    <property type="protein sequence ID" value="KAK7202037.1"/>
    <property type="molecule type" value="Genomic_DNA"/>
</dbReference>
<keyword evidence="2" id="KW-0472">Membrane</keyword>
<evidence type="ECO:0000256" key="2">
    <source>
        <dbReference type="SAM" id="Phobius"/>
    </source>
</evidence>
<feature type="compositionally biased region" description="Low complexity" evidence="1">
    <location>
        <begin position="482"/>
        <end position="493"/>
    </location>
</feature>
<comment type="caution">
    <text evidence="3">The sequence shown here is derived from an EMBL/GenBank/DDBJ whole genome shotgun (WGS) entry which is preliminary data.</text>
</comment>
<feature type="compositionally biased region" description="Low complexity" evidence="1">
    <location>
        <begin position="500"/>
        <end position="517"/>
    </location>
</feature>
<protein>
    <submittedName>
        <fullName evidence="3">Uncharacterized protein</fullName>
    </submittedName>
</protein>
<reference evidence="3 4" key="1">
    <citation type="journal article" date="2021" name="MBio">
        <title>A New Model Trypanosomatid, Novymonas esmeraldas: Genomic Perception of Its 'Candidatus Pandoraea novymonadis' Endosymbiont.</title>
        <authorList>
            <person name="Zakharova A."/>
            <person name="Saura A."/>
            <person name="Butenko A."/>
            <person name="Podesvova L."/>
            <person name="Warmusova S."/>
            <person name="Kostygov A.Y."/>
            <person name="Nenarokova A."/>
            <person name="Lukes J."/>
            <person name="Opperdoes F.R."/>
            <person name="Yurchenko V."/>
        </authorList>
    </citation>
    <scope>NUCLEOTIDE SEQUENCE [LARGE SCALE GENOMIC DNA]</scope>
    <source>
        <strain evidence="3 4">E262AT.01</strain>
    </source>
</reference>
<evidence type="ECO:0000313" key="4">
    <source>
        <dbReference type="Proteomes" id="UP001430356"/>
    </source>
</evidence>
<feature type="region of interest" description="Disordered" evidence="1">
    <location>
        <begin position="281"/>
        <end position="318"/>
    </location>
</feature>
<feature type="compositionally biased region" description="Low complexity" evidence="1">
    <location>
        <begin position="576"/>
        <end position="587"/>
    </location>
</feature>
<organism evidence="3 4">
    <name type="scientific">Novymonas esmeraldas</name>
    <dbReference type="NCBI Taxonomy" id="1808958"/>
    <lineage>
        <taxon>Eukaryota</taxon>
        <taxon>Discoba</taxon>
        <taxon>Euglenozoa</taxon>
        <taxon>Kinetoplastea</taxon>
        <taxon>Metakinetoplastina</taxon>
        <taxon>Trypanosomatida</taxon>
        <taxon>Trypanosomatidae</taxon>
        <taxon>Novymonas</taxon>
    </lineage>
</organism>
<keyword evidence="2" id="KW-0812">Transmembrane</keyword>
<evidence type="ECO:0000256" key="1">
    <source>
        <dbReference type="SAM" id="MobiDB-lite"/>
    </source>
</evidence>
<feature type="compositionally biased region" description="Polar residues" evidence="1">
    <location>
        <begin position="445"/>
        <end position="470"/>
    </location>
</feature>
<accession>A0AAW0F614</accession>
<feature type="compositionally biased region" description="Low complexity" evidence="1">
    <location>
        <begin position="524"/>
        <end position="533"/>
    </location>
</feature>
<dbReference type="AlphaFoldDB" id="A0AAW0F614"/>
<dbReference type="Proteomes" id="UP001430356">
    <property type="component" value="Unassembled WGS sequence"/>
</dbReference>
<evidence type="ECO:0000313" key="3">
    <source>
        <dbReference type="EMBL" id="KAK7202037.1"/>
    </source>
</evidence>
<gene>
    <name evidence="3" type="ORF">NESM_000272200</name>
</gene>
<keyword evidence="2" id="KW-1133">Transmembrane helix</keyword>
<sequence length="622" mass="63932">MATLRDGRFIFIHADRRNLMLEHAVTTALTSHAAADDGAIAAASSNEAAFQLIYGGAVHAVALNAAQSLIALVCPFGSAAASSTAATPTRSDGPTSVLRLFSFARGEVGQLLDELVTAEACDLVWIGNRHLALDVRGASDGAGTSLSRPRHAQPAAGATAPSVILVEVSAAPERLRWVRQERMASSPVCAADAVLCDIRVDKQCLRFWDLQKGKVARECVLPNRRCRQGKSRTVLAACSEGPFVFVVNDDWTLHGFHVGRRAVREMKPMLSQFESQSVNAALHSSGGGGGGARVTESADEADAAASVTGAPPPASLSSTRAAVVAHPTARPRLFARAVGDTQVLVALQGSPVVLQCACDVSGRRDDTAEWSVVAKMRLPRRMYTTSEVVGLSTRGCLLRHYESAEEGAPPSSTRARTVAYSVLPLEMRATGKGAAEALPVASATEPKTSAPSAALQQERTASTPLNQAPETESKRQRKKRAAAAAAAAAAAGAAGSGVDAPPSRTATAPAATSGSTGCVESEPAAGAGRGSAQSSLQRAVGRLLVHAGVSSKSNFPTAFARDEACAAPAPEASGTGDAAPPAADAPAADAGGWCMSDAWMTAGGVVVGVVLGVLVMRRYALI</sequence>
<proteinExistence type="predicted"/>
<keyword evidence="4" id="KW-1185">Reference proteome</keyword>